<reference evidence="1" key="1">
    <citation type="journal article" date="2015" name="Nature">
        <title>Complex archaea that bridge the gap between prokaryotes and eukaryotes.</title>
        <authorList>
            <person name="Spang A."/>
            <person name="Saw J.H."/>
            <person name="Jorgensen S.L."/>
            <person name="Zaremba-Niedzwiedzka K."/>
            <person name="Martijn J."/>
            <person name="Lind A.E."/>
            <person name="van Eijk R."/>
            <person name="Schleper C."/>
            <person name="Guy L."/>
            <person name="Ettema T.J."/>
        </authorList>
    </citation>
    <scope>NUCLEOTIDE SEQUENCE</scope>
</reference>
<comment type="caution">
    <text evidence="1">The sequence shown here is derived from an EMBL/GenBank/DDBJ whole genome shotgun (WGS) entry which is preliminary data.</text>
</comment>
<gene>
    <name evidence="1" type="ORF">LCGC14_0771600</name>
</gene>
<evidence type="ECO:0000313" key="1">
    <source>
        <dbReference type="EMBL" id="KKN36637.1"/>
    </source>
</evidence>
<name>A0A0F9QHY1_9ZZZZ</name>
<proteinExistence type="predicted"/>
<sequence length="47" mass="5321">MALKDLLKKLVTSQAKEVDVPLEAMDRVKRQAEAAEKIRAELRNEKG</sequence>
<accession>A0A0F9QHY1</accession>
<organism evidence="1">
    <name type="scientific">marine sediment metagenome</name>
    <dbReference type="NCBI Taxonomy" id="412755"/>
    <lineage>
        <taxon>unclassified sequences</taxon>
        <taxon>metagenomes</taxon>
        <taxon>ecological metagenomes</taxon>
    </lineage>
</organism>
<dbReference type="AlphaFoldDB" id="A0A0F9QHY1"/>
<dbReference type="EMBL" id="LAZR01001953">
    <property type="protein sequence ID" value="KKN36637.1"/>
    <property type="molecule type" value="Genomic_DNA"/>
</dbReference>
<protein>
    <submittedName>
        <fullName evidence="1">Uncharacterized protein</fullName>
    </submittedName>
</protein>